<dbReference type="GO" id="GO:0140664">
    <property type="term" value="F:ATP-dependent DNA damage sensor activity"/>
    <property type="evidence" value="ECO:0007669"/>
    <property type="project" value="InterPro"/>
</dbReference>
<name>A0A419WKQ7_9BACT</name>
<dbReference type="Gene3D" id="3.40.50.300">
    <property type="entry name" value="P-loop containing nucleotide triphosphate hydrolases"/>
    <property type="match status" value="1"/>
</dbReference>
<dbReference type="GO" id="GO:0006298">
    <property type="term" value="P:mismatch repair"/>
    <property type="evidence" value="ECO:0007669"/>
    <property type="project" value="InterPro"/>
</dbReference>
<dbReference type="InterPro" id="IPR000432">
    <property type="entry name" value="DNA_mismatch_repair_MutS_C"/>
</dbReference>
<keyword evidence="3" id="KW-0238">DNA-binding</keyword>
<dbReference type="InterPro" id="IPR027417">
    <property type="entry name" value="P-loop_NTPase"/>
</dbReference>
<dbReference type="AlphaFoldDB" id="A0A419WKQ7"/>
<evidence type="ECO:0000256" key="3">
    <source>
        <dbReference type="ARBA" id="ARBA00023125"/>
    </source>
</evidence>
<dbReference type="Proteomes" id="UP000284531">
    <property type="component" value="Unassembled WGS sequence"/>
</dbReference>
<feature type="domain" description="DNA mismatch repair proteins mutS family" evidence="4">
    <location>
        <begin position="267"/>
        <end position="461"/>
    </location>
</feature>
<accession>A0A419WKQ7</accession>
<reference evidence="5 6" key="1">
    <citation type="submission" date="2018-09" db="EMBL/GenBank/DDBJ databases">
        <title>Genomic Encyclopedia of Archaeal and Bacterial Type Strains, Phase II (KMG-II): from individual species to whole genera.</title>
        <authorList>
            <person name="Goeker M."/>
        </authorList>
    </citation>
    <scope>NUCLEOTIDE SEQUENCE [LARGE SCALE GENOMIC DNA]</scope>
    <source>
        <strain evidence="5 6">DSM 21950</strain>
    </source>
</reference>
<dbReference type="PANTHER" id="PTHR11361:SF14">
    <property type="entry name" value="DNA MISMATCH REPAIR PROTEIN MUTS, TYPE 2"/>
    <property type="match status" value="1"/>
</dbReference>
<evidence type="ECO:0000256" key="2">
    <source>
        <dbReference type="ARBA" id="ARBA00022840"/>
    </source>
</evidence>
<dbReference type="GO" id="GO:0005524">
    <property type="term" value="F:ATP binding"/>
    <property type="evidence" value="ECO:0007669"/>
    <property type="project" value="UniProtKB-KW"/>
</dbReference>
<gene>
    <name evidence="5" type="ORF">BXY64_4048</name>
</gene>
<keyword evidence="2" id="KW-0067">ATP-binding</keyword>
<protein>
    <submittedName>
        <fullName evidence="5">MutS-like protein</fullName>
    </submittedName>
</protein>
<dbReference type="SMART" id="SM00534">
    <property type="entry name" value="MUTSac"/>
    <property type="match status" value="1"/>
</dbReference>
<dbReference type="EMBL" id="RAPQ01000013">
    <property type="protein sequence ID" value="RKD96060.1"/>
    <property type="molecule type" value="Genomic_DNA"/>
</dbReference>
<dbReference type="InterPro" id="IPR045076">
    <property type="entry name" value="MutS"/>
</dbReference>
<dbReference type="SUPFAM" id="SSF52540">
    <property type="entry name" value="P-loop containing nucleoside triphosphate hydrolases"/>
    <property type="match status" value="1"/>
</dbReference>
<evidence type="ECO:0000259" key="4">
    <source>
        <dbReference type="SMART" id="SM00534"/>
    </source>
</evidence>
<evidence type="ECO:0000313" key="6">
    <source>
        <dbReference type="Proteomes" id="UP000284531"/>
    </source>
</evidence>
<dbReference type="RefSeq" id="WP_120241721.1">
    <property type="nucleotide sequence ID" value="NZ_RAPQ01000013.1"/>
</dbReference>
<proteinExistence type="predicted"/>
<evidence type="ECO:0000256" key="1">
    <source>
        <dbReference type="ARBA" id="ARBA00022741"/>
    </source>
</evidence>
<keyword evidence="1" id="KW-0547">Nucleotide-binding</keyword>
<sequence length="470" mass="52842">MQFRKAISEIKGLQYLAEELDLKSPMGKRFLMDTDMFCSEAELNIEYGLLDQIIQAVKADQRVISDIQSKQSHLREIRGSVDNLKSNLVLDDVELFEIKSFAMNCHGVLNLQKELKQVVIELPNLSGLIEILDPQNTGIPSFYIYDDYSLELAEARKELRVAKSTNGDSDIKLEDLFCKAQEIESKVREEICTKIRSFASDLEIAIKKLAHLDLLIAKAMQAIQLNFNRPELVKESTSYIGMFHPMVKHELEKQNKQYQAIDIELQKSVCLITGANMAGKTVVLKTLTLCQYLCQFGFFVPATSAQISLVDQVLLSVGDEQSELSGLSSFASEMMNVSKMVEESKKHSNVLILVDELARTTNPVEGLAIVNAVADIFYQNNIRSVITTHYSGLNSYFRKLRVKGLDKDLGDKIITQKNINSYMDYSLVEDNTGEVPHEALRIASLLGISKEIVEGAQNQLNKKASKEEIL</sequence>
<dbReference type="Pfam" id="PF00488">
    <property type="entry name" value="MutS_V"/>
    <property type="match status" value="1"/>
</dbReference>
<dbReference type="GO" id="GO:0030983">
    <property type="term" value="F:mismatched DNA binding"/>
    <property type="evidence" value="ECO:0007669"/>
    <property type="project" value="InterPro"/>
</dbReference>
<dbReference type="OrthoDB" id="9777812at2"/>
<dbReference type="PANTHER" id="PTHR11361">
    <property type="entry name" value="DNA MISMATCH REPAIR PROTEIN MUTS FAMILY MEMBER"/>
    <property type="match status" value="1"/>
</dbReference>
<keyword evidence="6" id="KW-1185">Reference proteome</keyword>
<comment type="caution">
    <text evidence="5">The sequence shown here is derived from an EMBL/GenBank/DDBJ whole genome shotgun (WGS) entry which is preliminary data.</text>
</comment>
<evidence type="ECO:0000313" key="5">
    <source>
        <dbReference type="EMBL" id="RKD96060.1"/>
    </source>
</evidence>
<organism evidence="5 6">
    <name type="scientific">Marinifilum flexuosum</name>
    <dbReference type="NCBI Taxonomy" id="1117708"/>
    <lineage>
        <taxon>Bacteria</taxon>
        <taxon>Pseudomonadati</taxon>
        <taxon>Bacteroidota</taxon>
        <taxon>Bacteroidia</taxon>
        <taxon>Marinilabiliales</taxon>
        <taxon>Marinifilaceae</taxon>
    </lineage>
</organism>